<dbReference type="RefSeq" id="WP_114835106.1">
    <property type="nucleotide sequence ID" value="NZ_LR699114.1"/>
</dbReference>
<comment type="caution">
    <text evidence="2">The sequence shown here is derived from an EMBL/GenBank/DDBJ whole genome shotgun (WGS) entry which is preliminary data.</text>
</comment>
<dbReference type="OrthoDB" id="5634360at2"/>
<keyword evidence="3" id="KW-1185">Reference proteome</keyword>
<accession>A0A370G8T1</accession>
<organism evidence="2 3">
    <name type="scientific">Aquicella lusitana</name>
    <dbReference type="NCBI Taxonomy" id="254246"/>
    <lineage>
        <taxon>Bacteria</taxon>
        <taxon>Pseudomonadati</taxon>
        <taxon>Pseudomonadota</taxon>
        <taxon>Gammaproteobacteria</taxon>
        <taxon>Legionellales</taxon>
        <taxon>Coxiellaceae</taxon>
        <taxon>Aquicella</taxon>
    </lineage>
</organism>
<dbReference type="InterPro" id="IPR054178">
    <property type="entry name" value="Lpg0393-like_VPS9"/>
</dbReference>
<proteinExistence type="predicted"/>
<dbReference type="AlphaFoldDB" id="A0A370G8T1"/>
<evidence type="ECO:0000259" key="1">
    <source>
        <dbReference type="Pfam" id="PF22035"/>
    </source>
</evidence>
<dbReference type="Pfam" id="PF22035">
    <property type="entry name" value="Lpg0393_VPS9"/>
    <property type="match status" value="1"/>
</dbReference>
<protein>
    <recommendedName>
        <fullName evidence="1">Lpg0393-like VPS9-like domain-containing protein</fullName>
    </recommendedName>
</protein>
<name>A0A370G8T1_9COXI</name>
<feature type="domain" description="Lpg0393-like VPS9-like" evidence="1">
    <location>
        <begin position="11"/>
        <end position="173"/>
    </location>
</feature>
<evidence type="ECO:0000313" key="2">
    <source>
        <dbReference type="EMBL" id="RDI40208.1"/>
    </source>
</evidence>
<dbReference type="Proteomes" id="UP000254720">
    <property type="component" value="Unassembled WGS sequence"/>
</dbReference>
<reference evidence="2 3" key="1">
    <citation type="submission" date="2018-07" db="EMBL/GenBank/DDBJ databases">
        <title>Genomic Encyclopedia of Type Strains, Phase IV (KMG-IV): sequencing the most valuable type-strain genomes for metagenomic binning, comparative biology and taxonomic classification.</title>
        <authorList>
            <person name="Goeker M."/>
        </authorList>
    </citation>
    <scope>NUCLEOTIDE SEQUENCE [LARGE SCALE GENOMIC DNA]</scope>
    <source>
        <strain evidence="2 3">DSM 16500</strain>
    </source>
</reference>
<sequence length="513" mass="58976">MPLQLSNQQPKTQDFVDALRRNDFLSFAGFAKFIHDKYQGIYGGTTFMGNDQLSDLIVYEFCQTDINMEDVKKATFVPFLFQNVEISEALGNQGINAGELDYHITNFAAIAQRVLAFKKLDKKGEIPSLKLANKSDVDSFHQNMNEVTRKLMENSRYTSLESQIASQCLFQDEKGRLIQSSQKSKTGRYIPLFEIKKDAFVNNYWLPFLAKIAFNANSNTLEKIESSLGEPTNRNFNRIFLELILKNLHLYRQQQISMTHHAAIISRSKEIEETIKLPTTYLEYLDMRETLGNDPSFSVEHALSDVWQKQHKYSCTNPDPTLLADTTHDITRKAILKAPAKTKLRDKDIYLELEKTDPKLKAQLDADFNDKILPRLKNEAKELATKQATREFEADIKKTEAEITRKLLTNLKKYIENANWKTSLFGTGIGVKFHLIGGVKKKVPSHIAKIYDLCDIALKADNNDLLSKYEDIESIAIKAGKSLSFSRFFRNKNTQEFYDLFKISREERNKLSR</sequence>
<evidence type="ECO:0000313" key="3">
    <source>
        <dbReference type="Proteomes" id="UP000254720"/>
    </source>
</evidence>
<dbReference type="EMBL" id="QQAX01000023">
    <property type="protein sequence ID" value="RDI40208.1"/>
    <property type="molecule type" value="Genomic_DNA"/>
</dbReference>
<gene>
    <name evidence="2" type="ORF">C8D86_12344</name>
</gene>